<organism evidence="2 3">
    <name type="scientific">Sulfitobacter brevis</name>
    <dbReference type="NCBI Taxonomy" id="74348"/>
    <lineage>
        <taxon>Bacteria</taxon>
        <taxon>Pseudomonadati</taxon>
        <taxon>Pseudomonadota</taxon>
        <taxon>Alphaproteobacteria</taxon>
        <taxon>Rhodobacterales</taxon>
        <taxon>Roseobacteraceae</taxon>
        <taxon>Sulfitobacter</taxon>
    </lineage>
</organism>
<dbReference type="SUPFAM" id="SSF56281">
    <property type="entry name" value="Metallo-hydrolase/oxidoreductase"/>
    <property type="match status" value="1"/>
</dbReference>
<dbReference type="EMBL" id="FOMW01000017">
    <property type="protein sequence ID" value="SFF07448.1"/>
    <property type="molecule type" value="Genomic_DNA"/>
</dbReference>
<protein>
    <submittedName>
        <fullName evidence="2">Phosphoribosyl 1,2-cyclic phosphate phosphodiesterase</fullName>
    </submittedName>
</protein>
<name>A0A1I2FRM8_9RHOB</name>
<reference evidence="2 3" key="1">
    <citation type="submission" date="2016-10" db="EMBL/GenBank/DDBJ databases">
        <authorList>
            <person name="de Groot N.N."/>
        </authorList>
    </citation>
    <scope>NUCLEOTIDE SEQUENCE [LARGE SCALE GENOMIC DNA]</scope>
    <source>
        <strain evidence="2 3">DSM 11443</strain>
    </source>
</reference>
<proteinExistence type="predicted"/>
<dbReference type="AlphaFoldDB" id="A0A1I2FRM8"/>
<gene>
    <name evidence="2" type="ORF">SAMN04488523_1179</name>
</gene>
<accession>A0A1I2FRM8</accession>
<dbReference type="Pfam" id="PF12706">
    <property type="entry name" value="Lactamase_B_2"/>
    <property type="match status" value="1"/>
</dbReference>
<evidence type="ECO:0000313" key="2">
    <source>
        <dbReference type="EMBL" id="SFF07448.1"/>
    </source>
</evidence>
<keyword evidence="3" id="KW-1185">Reference proteome</keyword>
<evidence type="ECO:0000313" key="3">
    <source>
        <dbReference type="Proteomes" id="UP000198977"/>
    </source>
</evidence>
<dbReference type="PANTHER" id="PTHR42663">
    <property type="entry name" value="HYDROLASE C777.06C-RELATED-RELATED"/>
    <property type="match status" value="1"/>
</dbReference>
<dbReference type="Gene3D" id="3.60.15.10">
    <property type="entry name" value="Ribonuclease Z/Hydroxyacylglutathione hydrolase-like"/>
    <property type="match status" value="1"/>
</dbReference>
<dbReference type="InterPro" id="IPR036866">
    <property type="entry name" value="RibonucZ/Hydroxyglut_hydro"/>
</dbReference>
<evidence type="ECO:0000259" key="1">
    <source>
        <dbReference type="Pfam" id="PF12706"/>
    </source>
</evidence>
<dbReference type="CDD" id="cd16279">
    <property type="entry name" value="metallo-hydrolase-like_MBL-fold"/>
    <property type="match status" value="1"/>
</dbReference>
<feature type="domain" description="Metallo-beta-lactamase" evidence="1">
    <location>
        <begin position="58"/>
        <end position="239"/>
    </location>
</feature>
<dbReference type="PANTHER" id="PTHR42663:SF6">
    <property type="entry name" value="HYDROLASE C777.06C-RELATED"/>
    <property type="match status" value="1"/>
</dbReference>
<sequence>MESAKLMAEMRLTILGCGSSGGVPRLGGHWGACDPNNPRNARRRCSLLVERVSENGRTTVLIDTSPDMRSQLLDANVGQLDAVLYTHAHADHVHGIDDLRMIVINMRARLPVWADTPTSAALIERFGYAFETPEGSMYPPILNLHAIQGDVHIEGAGGTLTFTPFTVDHGSISALGFRIGGVAYLPDVSTIPDAALKHLENLDCWIVDALRRTPHPTHSHLERTLGWIDTLAPKTAVLTNMHNDLDYAAVAAETPDHIQPAYDGMVLSFPLP</sequence>
<dbReference type="STRING" id="74348.SAMN04488523_1179"/>
<dbReference type="Proteomes" id="UP000198977">
    <property type="component" value="Unassembled WGS sequence"/>
</dbReference>
<dbReference type="InterPro" id="IPR001279">
    <property type="entry name" value="Metallo-B-lactamas"/>
</dbReference>